<gene>
    <name evidence="1" type="ORF">BDV40DRAFT_275298</name>
</gene>
<reference evidence="1 2" key="1">
    <citation type="submission" date="2019-04" db="EMBL/GenBank/DDBJ databases">
        <title>Friends and foes A comparative genomics study of 23 Aspergillus species from section Flavi.</title>
        <authorList>
            <consortium name="DOE Joint Genome Institute"/>
            <person name="Kjaerbolling I."/>
            <person name="Vesth T."/>
            <person name="Frisvad J.C."/>
            <person name="Nybo J.L."/>
            <person name="Theobald S."/>
            <person name="Kildgaard S."/>
            <person name="Isbrandt T."/>
            <person name="Kuo A."/>
            <person name="Sato A."/>
            <person name="Lyhne E.K."/>
            <person name="Kogle M.E."/>
            <person name="Wiebenga A."/>
            <person name="Kun R.S."/>
            <person name="Lubbers R.J."/>
            <person name="Makela M.R."/>
            <person name="Barry K."/>
            <person name="Chovatia M."/>
            <person name="Clum A."/>
            <person name="Daum C."/>
            <person name="Haridas S."/>
            <person name="He G."/>
            <person name="LaButti K."/>
            <person name="Lipzen A."/>
            <person name="Mondo S."/>
            <person name="Riley R."/>
            <person name="Salamov A."/>
            <person name="Simmons B.A."/>
            <person name="Magnuson J.K."/>
            <person name="Henrissat B."/>
            <person name="Mortensen U.H."/>
            <person name="Larsen T.O."/>
            <person name="Devries R.P."/>
            <person name="Grigoriev I.V."/>
            <person name="Machida M."/>
            <person name="Baker S.E."/>
            <person name="Andersen M.R."/>
        </authorList>
    </citation>
    <scope>NUCLEOTIDE SEQUENCE [LARGE SCALE GENOMIC DNA]</scope>
    <source>
        <strain evidence="1 2">CBS 117626</strain>
    </source>
</reference>
<dbReference type="Proteomes" id="UP000326950">
    <property type="component" value="Unassembled WGS sequence"/>
</dbReference>
<organism evidence="1 2">
    <name type="scientific">Aspergillus tamarii</name>
    <dbReference type="NCBI Taxonomy" id="41984"/>
    <lineage>
        <taxon>Eukaryota</taxon>
        <taxon>Fungi</taxon>
        <taxon>Dikarya</taxon>
        <taxon>Ascomycota</taxon>
        <taxon>Pezizomycotina</taxon>
        <taxon>Eurotiomycetes</taxon>
        <taxon>Eurotiomycetidae</taxon>
        <taxon>Eurotiales</taxon>
        <taxon>Aspergillaceae</taxon>
        <taxon>Aspergillus</taxon>
        <taxon>Aspergillus subgen. Circumdati</taxon>
    </lineage>
</organism>
<name>A0A5N6UJ53_ASPTM</name>
<accession>A0A5N6UJ53</accession>
<evidence type="ECO:0000313" key="2">
    <source>
        <dbReference type="Proteomes" id="UP000326950"/>
    </source>
</evidence>
<evidence type="ECO:0000313" key="1">
    <source>
        <dbReference type="EMBL" id="KAE8158669.1"/>
    </source>
</evidence>
<dbReference type="OrthoDB" id="5402033at2759"/>
<dbReference type="AlphaFoldDB" id="A0A5N6UJ53"/>
<evidence type="ECO:0008006" key="3">
    <source>
        <dbReference type="Google" id="ProtNLM"/>
    </source>
</evidence>
<proteinExistence type="predicted"/>
<dbReference type="EMBL" id="ML738690">
    <property type="protein sequence ID" value="KAE8158669.1"/>
    <property type="molecule type" value="Genomic_DNA"/>
</dbReference>
<keyword evidence="2" id="KW-1185">Reference proteome</keyword>
<sequence>MPDPVDLPPELFRTILRYALDDNDECDIRYLSRLCLLNRPWYAHVAVRLYSEWNYNDVK</sequence>
<protein>
    <recommendedName>
        <fullName evidence="3">F-box domain-containing protein</fullName>
    </recommendedName>
</protein>